<sequence length="165" mass="18989">MAENIQEDTIVIIKENNIPIMKWPLGRIIKVNYSILIRTIHRLAPLVNPSARNTGETTAHLEETGQCRKRNHQEGEGAEETSAFEPSEMPSRQRKKRTVEKVFLTVLFTCLPVRTINTKEVEVVKFSQQPGIHFESSGEIKLISSYWKLVVYFDLQLSRIPSLER</sequence>
<reference evidence="3 4" key="1">
    <citation type="submission" date="2020-11" db="EMBL/GenBank/DDBJ databases">
        <authorList>
            <person name="Wallbank WR R."/>
            <person name="Pardo Diaz C."/>
            <person name="Kozak K."/>
            <person name="Martin S."/>
            <person name="Jiggins C."/>
            <person name="Moest M."/>
            <person name="Warren A I."/>
            <person name="Generalovic N T."/>
            <person name="Byers J.R.P. K."/>
            <person name="Montejo-Kovacevich G."/>
            <person name="Yen C E."/>
        </authorList>
    </citation>
    <scope>NUCLEOTIDE SEQUENCE [LARGE SCALE GENOMIC DNA]</scope>
</reference>
<proteinExistence type="predicted"/>
<name>A0A7R8Z0U0_HERIL</name>
<keyword evidence="4" id="KW-1185">Reference proteome</keyword>
<dbReference type="AlphaFoldDB" id="A0A7R8Z0U0"/>
<dbReference type="Pfam" id="PF18701">
    <property type="entry name" value="DUF5641"/>
    <property type="match status" value="1"/>
</dbReference>
<dbReference type="Proteomes" id="UP000594454">
    <property type="component" value="Chromosome 6"/>
</dbReference>
<evidence type="ECO:0000259" key="2">
    <source>
        <dbReference type="Pfam" id="PF18701"/>
    </source>
</evidence>
<evidence type="ECO:0000313" key="3">
    <source>
        <dbReference type="EMBL" id="CAD7092809.1"/>
    </source>
</evidence>
<evidence type="ECO:0000256" key="1">
    <source>
        <dbReference type="SAM" id="MobiDB-lite"/>
    </source>
</evidence>
<feature type="domain" description="DUF5641" evidence="2">
    <location>
        <begin position="3"/>
        <end position="32"/>
    </location>
</feature>
<organism evidence="3 4">
    <name type="scientific">Hermetia illucens</name>
    <name type="common">Black soldier fly</name>
    <dbReference type="NCBI Taxonomy" id="343691"/>
    <lineage>
        <taxon>Eukaryota</taxon>
        <taxon>Metazoa</taxon>
        <taxon>Ecdysozoa</taxon>
        <taxon>Arthropoda</taxon>
        <taxon>Hexapoda</taxon>
        <taxon>Insecta</taxon>
        <taxon>Pterygota</taxon>
        <taxon>Neoptera</taxon>
        <taxon>Endopterygota</taxon>
        <taxon>Diptera</taxon>
        <taxon>Brachycera</taxon>
        <taxon>Stratiomyomorpha</taxon>
        <taxon>Stratiomyidae</taxon>
        <taxon>Hermetiinae</taxon>
        <taxon>Hermetia</taxon>
    </lineage>
</organism>
<accession>A0A7R8Z0U0</accession>
<dbReference type="InterPro" id="IPR040676">
    <property type="entry name" value="DUF5641"/>
</dbReference>
<feature type="region of interest" description="Disordered" evidence="1">
    <location>
        <begin position="51"/>
        <end position="93"/>
    </location>
</feature>
<gene>
    <name evidence="3" type="ORF">HERILL_LOCUS15140</name>
</gene>
<dbReference type="InParanoid" id="A0A7R8Z0U0"/>
<evidence type="ECO:0000313" key="4">
    <source>
        <dbReference type="Proteomes" id="UP000594454"/>
    </source>
</evidence>
<dbReference type="EMBL" id="LR899014">
    <property type="protein sequence ID" value="CAD7092809.1"/>
    <property type="molecule type" value="Genomic_DNA"/>
</dbReference>
<protein>
    <recommendedName>
        <fullName evidence="2">DUF5641 domain-containing protein</fullName>
    </recommendedName>
</protein>